<feature type="signal peptide" evidence="9">
    <location>
        <begin position="1"/>
        <end position="22"/>
    </location>
</feature>
<comment type="subcellular location">
    <subcellularLocation>
        <location evidence="1 7">Membrane</location>
        <topology evidence="1 7">Single-pass type I membrane protein</topology>
    </subcellularLocation>
</comment>
<evidence type="ECO:0000259" key="10">
    <source>
        <dbReference type="PROSITE" id="PS50866"/>
    </source>
</evidence>
<gene>
    <name evidence="11" type="ORF">HU200_037717</name>
</gene>
<dbReference type="OrthoDB" id="759142at2759"/>
<evidence type="ECO:0000256" key="2">
    <source>
        <dbReference type="ARBA" id="ARBA00007104"/>
    </source>
</evidence>
<dbReference type="GO" id="GO:0016020">
    <property type="term" value="C:membrane"/>
    <property type="evidence" value="ECO:0007669"/>
    <property type="project" value="UniProtKB-SubCell"/>
</dbReference>
<keyword evidence="5 8" id="KW-1133">Transmembrane helix</keyword>
<dbReference type="InterPro" id="IPR009038">
    <property type="entry name" value="GOLD_dom"/>
</dbReference>
<evidence type="ECO:0000256" key="6">
    <source>
        <dbReference type="ARBA" id="ARBA00023136"/>
    </source>
</evidence>
<evidence type="ECO:0000256" key="9">
    <source>
        <dbReference type="SAM" id="SignalP"/>
    </source>
</evidence>
<dbReference type="AlphaFoldDB" id="A0A835BDP0"/>
<evidence type="ECO:0000256" key="4">
    <source>
        <dbReference type="ARBA" id="ARBA00022729"/>
    </source>
</evidence>
<dbReference type="PANTHER" id="PTHR22811">
    <property type="entry name" value="TRANSMEMBRANE EMP24 DOMAIN-CONTAINING PROTEIN"/>
    <property type="match status" value="1"/>
</dbReference>
<dbReference type="PROSITE" id="PS50866">
    <property type="entry name" value="GOLD"/>
    <property type="match status" value="1"/>
</dbReference>
<proteinExistence type="inferred from homology"/>
<comment type="caution">
    <text evidence="11">The sequence shown here is derived from an EMBL/GenBank/DDBJ whole genome shotgun (WGS) entry which is preliminary data.</text>
</comment>
<sequence length="250" mass="28369">MARGGAWAAAAAVWWWMAAARAGAVWLEIAPSGSKCVSEEIQSNVVVIGDYSVLYEHHHAHPNVSVKVNQSFGDLEIDWELLDADCFFCTFCVLYYMFTFLMNLFFQVTSPFGDIMHKKEKVSMDQFAFTTAEAGNYLACFWIDGDDRGLVVKLNLDWKIGIAAKDWDSVAKKEKIEGVELELLKLEMAAQSIHENLLLLKSKEANMRDVSEKTNARVTWLSMLSLSVCIAVSVLQLWHLQQYFRKKKLI</sequence>
<feature type="chain" id="PRO_5032920777" description="GOLD domain-containing protein" evidence="9">
    <location>
        <begin position="23"/>
        <end position="250"/>
    </location>
</feature>
<feature type="domain" description="GOLD" evidence="10">
    <location>
        <begin position="34"/>
        <end position="185"/>
    </location>
</feature>
<dbReference type="EMBL" id="JACEFO010001899">
    <property type="protein sequence ID" value="KAF8695108.1"/>
    <property type="molecule type" value="Genomic_DNA"/>
</dbReference>
<evidence type="ECO:0000313" key="11">
    <source>
        <dbReference type="EMBL" id="KAF8695108.1"/>
    </source>
</evidence>
<dbReference type="Proteomes" id="UP000636709">
    <property type="component" value="Unassembled WGS sequence"/>
</dbReference>
<protein>
    <recommendedName>
        <fullName evidence="10">GOLD domain-containing protein</fullName>
    </recommendedName>
</protein>
<evidence type="ECO:0000256" key="3">
    <source>
        <dbReference type="ARBA" id="ARBA00022692"/>
    </source>
</evidence>
<dbReference type="SMART" id="SM01190">
    <property type="entry name" value="EMP24_GP25L"/>
    <property type="match status" value="1"/>
</dbReference>
<dbReference type="InterPro" id="IPR015720">
    <property type="entry name" value="Emp24-like"/>
</dbReference>
<evidence type="ECO:0000256" key="7">
    <source>
        <dbReference type="RuleBase" id="RU003827"/>
    </source>
</evidence>
<feature type="transmembrane region" description="Helical" evidence="8">
    <location>
        <begin position="218"/>
        <end position="238"/>
    </location>
</feature>
<dbReference type="Pfam" id="PF01105">
    <property type="entry name" value="EMP24_GP25L"/>
    <property type="match status" value="1"/>
</dbReference>
<name>A0A835BDP0_9POAL</name>
<reference evidence="11" key="1">
    <citation type="submission" date="2020-07" db="EMBL/GenBank/DDBJ databases">
        <title>Genome sequence and genetic diversity analysis of an under-domesticated orphan crop, white fonio (Digitaria exilis).</title>
        <authorList>
            <person name="Bennetzen J.L."/>
            <person name="Chen S."/>
            <person name="Ma X."/>
            <person name="Wang X."/>
            <person name="Yssel A.E.J."/>
            <person name="Chaluvadi S.R."/>
            <person name="Johnson M."/>
            <person name="Gangashetty P."/>
            <person name="Hamidou F."/>
            <person name="Sanogo M.D."/>
            <person name="Zwaenepoel A."/>
            <person name="Wallace J."/>
            <person name="Van De Peer Y."/>
            <person name="Van Deynze A."/>
        </authorList>
    </citation>
    <scope>NUCLEOTIDE SEQUENCE</scope>
    <source>
        <tissue evidence="11">Leaves</tissue>
    </source>
</reference>
<evidence type="ECO:0000256" key="5">
    <source>
        <dbReference type="ARBA" id="ARBA00022989"/>
    </source>
</evidence>
<keyword evidence="3 7" id="KW-0812">Transmembrane</keyword>
<evidence type="ECO:0000256" key="1">
    <source>
        <dbReference type="ARBA" id="ARBA00004479"/>
    </source>
</evidence>
<evidence type="ECO:0000313" key="12">
    <source>
        <dbReference type="Proteomes" id="UP000636709"/>
    </source>
</evidence>
<keyword evidence="4 9" id="KW-0732">Signal</keyword>
<accession>A0A835BDP0</accession>
<comment type="similarity">
    <text evidence="2 7">Belongs to the EMP24/GP25L family.</text>
</comment>
<evidence type="ECO:0000256" key="8">
    <source>
        <dbReference type="SAM" id="Phobius"/>
    </source>
</evidence>
<keyword evidence="12" id="KW-1185">Reference proteome</keyword>
<keyword evidence="6 8" id="KW-0472">Membrane</keyword>
<organism evidence="11 12">
    <name type="scientific">Digitaria exilis</name>
    <dbReference type="NCBI Taxonomy" id="1010633"/>
    <lineage>
        <taxon>Eukaryota</taxon>
        <taxon>Viridiplantae</taxon>
        <taxon>Streptophyta</taxon>
        <taxon>Embryophyta</taxon>
        <taxon>Tracheophyta</taxon>
        <taxon>Spermatophyta</taxon>
        <taxon>Magnoliopsida</taxon>
        <taxon>Liliopsida</taxon>
        <taxon>Poales</taxon>
        <taxon>Poaceae</taxon>
        <taxon>PACMAD clade</taxon>
        <taxon>Panicoideae</taxon>
        <taxon>Panicodae</taxon>
        <taxon>Paniceae</taxon>
        <taxon>Anthephorinae</taxon>
        <taxon>Digitaria</taxon>
    </lineage>
</organism>